<feature type="transmembrane region" description="Helical" evidence="1">
    <location>
        <begin position="261"/>
        <end position="284"/>
    </location>
</feature>
<proteinExistence type="predicted"/>
<feature type="domain" description="RNase H type-1" evidence="3">
    <location>
        <begin position="341"/>
        <end position="413"/>
    </location>
</feature>
<evidence type="ECO:0000313" key="4">
    <source>
        <dbReference type="EMBL" id="KAG8472512.1"/>
    </source>
</evidence>
<evidence type="ECO:0000256" key="2">
    <source>
        <dbReference type="SAM" id="SignalP"/>
    </source>
</evidence>
<keyword evidence="1" id="KW-0812">Transmembrane</keyword>
<dbReference type="GO" id="GO:0004523">
    <property type="term" value="F:RNA-DNA hybrid ribonuclease activity"/>
    <property type="evidence" value="ECO:0007669"/>
    <property type="project" value="InterPro"/>
</dbReference>
<gene>
    <name evidence="4" type="ORF">CXB51_035269</name>
</gene>
<sequence length="469" mass="53324">MGFTSEWVALIMKCITTASYAVNINGSRGRIFRPTIGEGLLKGTKPSRKGSEISHLLFTDDCILFGEATDRGVMILKEALKEYERCSGQCVNFEKSTIFYSTNSIEVIKEEISELLGDGVVGYYHKGERKSSSNQSSRQYLPMLCLVSFYEIHYVENLKGIVGKGLYWKVGTGSNISSINDAWILNAINFRLSSVAFIMIDFKVVDLISSNEWKWKKESIVNTFLEEEARRILRIPLTREPHDDFMEWSGEPSGDFSEPKLWIIFFANALFQYQLIGCALWAIWGDKNTRIHDKVSRNGQEIAVFVKNYIKELNGVESRKSKNLKDVGKWKHPPGQGVKINFDRAYDARHFQSASGIVVRNRKGAILLSYSEIHQEVPSVFAAEAIACRKAIQIGIKMKWSEIIVKGDSLSVTSRSQYFRFQHTPRSANVLAHILEIETLKTNEEIYLVEGVPRYVEQQKVIGSEREPD</sequence>
<name>A0A8J5Y117_9ROSI</name>
<keyword evidence="1" id="KW-1133">Transmembrane helix</keyword>
<dbReference type="AlphaFoldDB" id="A0A8J5Y117"/>
<dbReference type="Gene3D" id="3.30.420.10">
    <property type="entry name" value="Ribonuclease H-like superfamily/Ribonuclease H"/>
    <property type="match status" value="1"/>
</dbReference>
<dbReference type="Proteomes" id="UP000701853">
    <property type="component" value="Chromosome 13"/>
</dbReference>
<dbReference type="InterPro" id="IPR052929">
    <property type="entry name" value="RNase_H-like_EbsB-rel"/>
</dbReference>
<keyword evidence="1" id="KW-0472">Membrane</keyword>
<dbReference type="InterPro" id="IPR036397">
    <property type="entry name" value="RNaseH_sf"/>
</dbReference>
<keyword evidence="5" id="KW-1185">Reference proteome</keyword>
<comment type="caution">
    <text evidence="4">The sequence shown here is derived from an EMBL/GenBank/DDBJ whole genome shotgun (WGS) entry which is preliminary data.</text>
</comment>
<feature type="signal peptide" evidence="2">
    <location>
        <begin position="1"/>
        <end position="21"/>
    </location>
</feature>
<feature type="chain" id="PRO_5035164112" description="RNase H type-1 domain-containing protein" evidence="2">
    <location>
        <begin position="22"/>
        <end position="469"/>
    </location>
</feature>
<dbReference type="Pfam" id="PF13456">
    <property type="entry name" value="RVT_3"/>
    <property type="match status" value="1"/>
</dbReference>
<accession>A0A8J5Y117</accession>
<reference evidence="4 5" key="1">
    <citation type="journal article" date="2021" name="bioRxiv">
        <title>The Gossypium anomalum genome as a resource for cotton improvement and evolutionary analysis of hybrid incompatibility.</title>
        <authorList>
            <person name="Grover C.E."/>
            <person name="Yuan D."/>
            <person name="Arick M.A."/>
            <person name="Miller E.R."/>
            <person name="Hu G."/>
            <person name="Peterson D.G."/>
            <person name="Wendel J.F."/>
            <person name="Udall J.A."/>
        </authorList>
    </citation>
    <scope>NUCLEOTIDE SEQUENCE [LARGE SCALE GENOMIC DNA]</scope>
    <source>
        <strain evidence="4">JFW-Udall</strain>
        <tissue evidence="4">Leaf</tissue>
    </source>
</reference>
<dbReference type="CDD" id="cd06222">
    <property type="entry name" value="RNase_H_like"/>
    <property type="match status" value="1"/>
</dbReference>
<dbReference type="PANTHER" id="PTHR47074">
    <property type="entry name" value="BNAC02G40300D PROTEIN"/>
    <property type="match status" value="1"/>
</dbReference>
<evidence type="ECO:0000256" key="1">
    <source>
        <dbReference type="SAM" id="Phobius"/>
    </source>
</evidence>
<dbReference type="InterPro" id="IPR002156">
    <property type="entry name" value="RNaseH_domain"/>
</dbReference>
<protein>
    <recommendedName>
        <fullName evidence="3">RNase H type-1 domain-containing protein</fullName>
    </recommendedName>
</protein>
<keyword evidence="2" id="KW-0732">Signal</keyword>
<dbReference type="InterPro" id="IPR044730">
    <property type="entry name" value="RNase_H-like_dom_plant"/>
</dbReference>
<dbReference type="OrthoDB" id="1906820at2759"/>
<evidence type="ECO:0000313" key="5">
    <source>
        <dbReference type="Proteomes" id="UP000701853"/>
    </source>
</evidence>
<organism evidence="4 5">
    <name type="scientific">Gossypium anomalum</name>
    <dbReference type="NCBI Taxonomy" id="47600"/>
    <lineage>
        <taxon>Eukaryota</taxon>
        <taxon>Viridiplantae</taxon>
        <taxon>Streptophyta</taxon>
        <taxon>Embryophyta</taxon>
        <taxon>Tracheophyta</taxon>
        <taxon>Spermatophyta</taxon>
        <taxon>Magnoliopsida</taxon>
        <taxon>eudicotyledons</taxon>
        <taxon>Gunneridae</taxon>
        <taxon>Pentapetalae</taxon>
        <taxon>rosids</taxon>
        <taxon>malvids</taxon>
        <taxon>Malvales</taxon>
        <taxon>Malvaceae</taxon>
        <taxon>Malvoideae</taxon>
        <taxon>Gossypium</taxon>
    </lineage>
</organism>
<dbReference type="EMBL" id="JAHUZN010000013">
    <property type="protein sequence ID" value="KAG8472512.1"/>
    <property type="molecule type" value="Genomic_DNA"/>
</dbReference>
<dbReference type="GO" id="GO:0003676">
    <property type="term" value="F:nucleic acid binding"/>
    <property type="evidence" value="ECO:0007669"/>
    <property type="project" value="InterPro"/>
</dbReference>
<dbReference type="PANTHER" id="PTHR47074:SF61">
    <property type="entry name" value="RNASE H TYPE-1 DOMAIN-CONTAINING PROTEIN"/>
    <property type="match status" value="1"/>
</dbReference>
<evidence type="ECO:0000259" key="3">
    <source>
        <dbReference type="Pfam" id="PF13456"/>
    </source>
</evidence>